<accession>A0A7J6XC81</accession>
<gene>
    <name evidence="2" type="ORF">FRX31_003311</name>
</gene>
<name>A0A7J6XC81_THATH</name>
<comment type="caution">
    <text evidence="2">The sequence shown here is derived from an EMBL/GenBank/DDBJ whole genome shotgun (WGS) entry which is preliminary data.</text>
</comment>
<dbReference type="AlphaFoldDB" id="A0A7J6XC81"/>
<reference evidence="2 3" key="1">
    <citation type="submission" date="2020-06" db="EMBL/GenBank/DDBJ databases">
        <title>Transcriptomic and genomic resources for Thalictrum thalictroides and T. hernandezii: Facilitating candidate gene discovery in an emerging model plant lineage.</title>
        <authorList>
            <person name="Arias T."/>
            <person name="Riano-Pachon D.M."/>
            <person name="Di Stilio V.S."/>
        </authorList>
    </citation>
    <scope>NUCLEOTIDE SEQUENCE [LARGE SCALE GENOMIC DNA]</scope>
    <source>
        <strain evidence="3">cv. WT478/WT964</strain>
        <tissue evidence="2">Leaves</tissue>
    </source>
</reference>
<evidence type="ECO:0008006" key="4">
    <source>
        <dbReference type="Google" id="ProtNLM"/>
    </source>
</evidence>
<organism evidence="2 3">
    <name type="scientific">Thalictrum thalictroides</name>
    <name type="common">Rue-anemone</name>
    <name type="synonym">Anemone thalictroides</name>
    <dbReference type="NCBI Taxonomy" id="46969"/>
    <lineage>
        <taxon>Eukaryota</taxon>
        <taxon>Viridiplantae</taxon>
        <taxon>Streptophyta</taxon>
        <taxon>Embryophyta</taxon>
        <taxon>Tracheophyta</taxon>
        <taxon>Spermatophyta</taxon>
        <taxon>Magnoliopsida</taxon>
        <taxon>Ranunculales</taxon>
        <taxon>Ranunculaceae</taxon>
        <taxon>Thalictroideae</taxon>
        <taxon>Thalictrum</taxon>
    </lineage>
</organism>
<evidence type="ECO:0000256" key="1">
    <source>
        <dbReference type="SAM" id="MobiDB-lite"/>
    </source>
</evidence>
<protein>
    <recommendedName>
        <fullName evidence="4">DUF4283 domain-containing protein</fullName>
    </recommendedName>
</protein>
<keyword evidence="3" id="KW-1185">Reference proteome</keyword>
<feature type="non-terminal residue" evidence="2">
    <location>
        <position position="1"/>
    </location>
</feature>
<dbReference type="Proteomes" id="UP000554482">
    <property type="component" value="Unassembled WGS sequence"/>
</dbReference>
<proteinExistence type="predicted"/>
<feature type="compositionally biased region" description="Basic and acidic residues" evidence="1">
    <location>
        <begin position="108"/>
        <end position="118"/>
    </location>
</feature>
<evidence type="ECO:0000313" key="2">
    <source>
        <dbReference type="EMBL" id="KAF5207103.1"/>
    </source>
</evidence>
<dbReference type="OrthoDB" id="1304206at2759"/>
<sequence>FSFKKDPTFAPLWIELPNLPLDFHHPALLESIGENLANKEGVQVGGLLNQDKSPLIATTNTFAALSILEDEEEPVREFDQITGCQEVPSSYVEVPFNPNVDSNLVSTTEKETNVHDRVQYPQQEGPKSPLITSQLP</sequence>
<evidence type="ECO:0000313" key="3">
    <source>
        <dbReference type="Proteomes" id="UP000554482"/>
    </source>
</evidence>
<dbReference type="EMBL" id="JABWDY010001850">
    <property type="protein sequence ID" value="KAF5207103.1"/>
    <property type="molecule type" value="Genomic_DNA"/>
</dbReference>
<feature type="region of interest" description="Disordered" evidence="1">
    <location>
        <begin position="101"/>
        <end position="136"/>
    </location>
</feature>